<protein>
    <recommendedName>
        <fullName evidence="2">glycine dehydrogenase (aminomethyl-transferring)</fullName>
        <ecNumber evidence="2">1.4.4.2</ecNumber>
    </recommendedName>
</protein>
<dbReference type="NCBIfam" id="NF003346">
    <property type="entry name" value="PRK04366.1"/>
    <property type="match status" value="1"/>
</dbReference>
<evidence type="ECO:0000259" key="7">
    <source>
        <dbReference type="Pfam" id="PF21478"/>
    </source>
</evidence>
<dbReference type="SUPFAM" id="SSF53383">
    <property type="entry name" value="PLP-dependent transferases"/>
    <property type="match status" value="1"/>
</dbReference>
<dbReference type="GO" id="GO:0019464">
    <property type="term" value="P:glycine decarboxylation via glycine cleavage system"/>
    <property type="evidence" value="ECO:0007669"/>
    <property type="project" value="TreeGrafter"/>
</dbReference>
<dbReference type="InterPro" id="IPR000192">
    <property type="entry name" value="Aminotrans_V_dom"/>
</dbReference>
<name>A0A809R9E4_9BACT</name>
<dbReference type="EC" id="1.4.4.2" evidence="2"/>
<dbReference type="InterPro" id="IPR015422">
    <property type="entry name" value="PyrdxlP-dep_Trfase_small"/>
</dbReference>
<keyword evidence="3" id="KW-0663">Pyridoxal phosphate</keyword>
<feature type="domain" description="Aminotransferase class V" evidence="6">
    <location>
        <begin position="161"/>
        <end position="271"/>
    </location>
</feature>
<evidence type="ECO:0000313" key="8">
    <source>
        <dbReference type="EMBL" id="BBO24069.1"/>
    </source>
</evidence>
<evidence type="ECO:0000256" key="2">
    <source>
        <dbReference type="ARBA" id="ARBA00012134"/>
    </source>
</evidence>
<dbReference type="Proteomes" id="UP000662873">
    <property type="component" value="Chromosome"/>
</dbReference>
<dbReference type="KEGG" id="npy:NPRO_16640"/>
<dbReference type="GO" id="GO:0004375">
    <property type="term" value="F:glycine dehydrogenase (decarboxylating) activity"/>
    <property type="evidence" value="ECO:0007669"/>
    <property type="project" value="UniProtKB-EC"/>
</dbReference>
<proteinExistence type="predicted"/>
<keyword evidence="4" id="KW-0560">Oxidoreductase</keyword>
<dbReference type="PANTHER" id="PTHR11773:SF1">
    <property type="entry name" value="GLYCINE DEHYDROGENASE (DECARBOXYLATING), MITOCHONDRIAL"/>
    <property type="match status" value="1"/>
</dbReference>
<dbReference type="GO" id="GO:0005829">
    <property type="term" value="C:cytosol"/>
    <property type="evidence" value="ECO:0007669"/>
    <property type="project" value="TreeGrafter"/>
</dbReference>
<evidence type="ECO:0000259" key="6">
    <source>
        <dbReference type="Pfam" id="PF00266"/>
    </source>
</evidence>
<dbReference type="Gene3D" id="3.40.640.10">
    <property type="entry name" value="Type I PLP-dependent aspartate aminotransferase-like (Major domain)"/>
    <property type="match status" value="1"/>
</dbReference>
<reference evidence="8" key="1">
    <citation type="journal article" name="DNA Res.">
        <title>The physiological potential of anammox bacteria as revealed by their core genome structure.</title>
        <authorList>
            <person name="Okubo T."/>
            <person name="Toyoda A."/>
            <person name="Fukuhara K."/>
            <person name="Uchiyama I."/>
            <person name="Harigaya Y."/>
            <person name="Kuroiwa M."/>
            <person name="Suzuki T."/>
            <person name="Murakami Y."/>
            <person name="Suwa Y."/>
            <person name="Takami H."/>
        </authorList>
    </citation>
    <scope>NUCLEOTIDE SEQUENCE</scope>
    <source>
        <strain evidence="8">317325-2</strain>
    </source>
</reference>
<gene>
    <name evidence="8" type="ORF">NPRO_16640</name>
</gene>
<dbReference type="EMBL" id="AP021858">
    <property type="protein sequence ID" value="BBO24069.1"/>
    <property type="molecule type" value="Genomic_DNA"/>
</dbReference>
<feature type="domain" description="Glycine dehydrogenase C-terminal" evidence="7">
    <location>
        <begin position="357"/>
        <end position="456"/>
    </location>
</feature>
<organism evidence="8 9">
    <name type="scientific">Candidatus Nitrosymbiomonas proteolyticus</name>
    <dbReference type="NCBI Taxonomy" id="2608984"/>
    <lineage>
        <taxon>Bacteria</taxon>
        <taxon>Bacillati</taxon>
        <taxon>Armatimonadota</taxon>
        <taxon>Armatimonadota incertae sedis</taxon>
        <taxon>Candidatus Nitrosymbiomonas</taxon>
    </lineage>
</organism>
<dbReference type="Pfam" id="PF21478">
    <property type="entry name" value="GcvP2_C"/>
    <property type="match status" value="1"/>
</dbReference>
<dbReference type="GO" id="GO:0005960">
    <property type="term" value="C:glycine cleavage complex"/>
    <property type="evidence" value="ECO:0007669"/>
    <property type="project" value="TreeGrafter"/>
</dbReference>
<dbReference type="PANTHER" id="PTHR11773">
    <property type="entry name" value="GLYCINE DEHYDROGENASE, DECARBOXYLATING"/>
    <property type="match status" value="1"/>
</dbReference>
<comment type="function">
    <text evidence="1">The glycine cleavage system catalyzes the degradation of glycine. The P protein binds the alpha-amino group of glycine through its pyridoxal phosphate cofactor; CO(2) is released and the remaining methylamine moiety is then transferred to the lipoamide cofactor of the H protein.</text>
</comment>
<dbReference type="FunFam" id="3.90.1150.10:FF:000014">
    <property type="entry name" value="Probable glycine dehydrogenase (decarboxylating) subunit 2"/>
    <property type="match status" value="1"/>
</dbReference>
<evidence type="ECO:0000256" key="5">
    <source>
        <dbReference type="ARBA" id="ARBA00049026"/>
    </source>
</evidence>
<dbReference type="Gene3D" id="6.20.440.10">
    <property type="match status" value="1"/>
</dbReference>
<dbReference type="Pfam" id="PF00266">
    <property type="entry name" value="Aminotran_5"/>
    <property type="match status" value="1"/>
</dbReference>
<evidence type="ECO:0000256" key="3">
    <source>
        <dbReference type="ARBA" id="ARBA00022898"/>
    </source>
</evidence>
<dbReference type="InterPro" id="IPR049316">
    <property type="entry name" value="GDC-P_C"/>
</dbReference>
<dbReference type="InterPro" id="IPR020581">
    <property type="entry name" value="GDC_P"/>
</dbReference>
<evidence type="ECO:0000313" key="9">
    <source>
        <dbReference type="Proteomes" id="UP000662873"/>
    </source>
</evidence>
<evidence type="ECO:0000256" key="1">
    <source>
        <dbReference type="ARBA" id="ARBA00003788"/>
    </source>
</evidence>
<evidence type="ECO:0000256" key="4">
    <source>
        <dbReference type="ARBA" id="ARBA00023002"/>
    </source>
</evidence>
<accession>A0A809R9E4</accession>
<comment type="catalytic activity">
    <reaction evidence="5">
        <text>N(6)-[(R)-lipoyl]-L-lysyl-[glycine-cleavage complex H protein] + glycine + H(+) = N(6)-[(R)-S(8)-aminomethyldihydrolipoyl]-L-lysyl-[glycine-cleavage complex H protein] + CO2</text>
        <dbReference type="Rhea" id="RHEA:24304"/>
        <dbReference type="Rhea" id="RHEA-COMP:10494"/>
        <dbReference type="Rhea" id="RHEA-COMP:10495"/>
        <dbReference type="ChEBI" id="CHEBI:15378"/>
        <dbReference type="ChEBI" id="CHEBI:16526"/>
        <dbReference type="ChEBI" id="CHEBI:57305"/>
        <dbReference type="ChEBI" id="CHEBI:83099"/>
        <dbReference type="ChEBI" id="CHEBI:83143"/>
        <dbReference type="EC" id="1.4.4.2"/>
    </reaction>
</comment>
<dbReference type="Gene3D" id="3.90.1150.10">
    <property type="entry name" value="Aspartate Aminotransferase, domain 1"/>
    <property type="match status" value="1"/>
</dbReference>
<sequence>MIFEKSRAGRIGCNVPQCDTPAVELSQAVGRTREHLDLPEVSELEVIRHFTNLSQINYGIDTGFYPLGSCTMKYNPRINERTAGLAGFTHLHPLQPLRTAPGMLRVIAEVQDILGELTGFPALSMQPVAGAHGEQTCLMMIRAYHESRGEGQQRRVVLIPDSAHGTNPASAARCGYEVRTVPTDSEGMADLVALEAALDESVAAFMVTNPSTLGLFEKNIARVCELVHAVGGQVFCDGANFNAMVGKSRPGDQGFDCMHLNLHKTFTTPHGGGGPGCGAIGVKAHLEPFLPAPFLRRAAPGESSNAGKEVVDGVVIDFQRPASIGRVSSFWGQSLMAVRAYTYLLAMGKRSLPAVADYAVLNANYVQARLKEVLPPAHDVYCMHECVLTAEKYKRAHGVRALDISKRLIDYGFHPPTNYFPLIVPECLMIEPTETESKQTLDAFCDALIQICREAETEPDLLHDAPTSQIVGRLDETRAVKDLDVRWKRVASPSAEREPAQV</sequence>
<dbReference type="InterPro" id="IPR015421">
    <property type="entry name" value="PyrdxlP-dep_Trfase_major"/>
</dbReference>
<dbReference type="FunFam" id="3.40.640.10:FF:000224">
    <property type="entry name" value="Probable glycine dehydrogenase (decarboxylating) subunit 2"/>
    <property type="match status" value="1"/>
</dbReference>
<dbReference type="GO" id="GO:0030170">
    <property type="term" value="F:pyridoxal phosphate binding"/>
    <property type="evidence" value="ECO:0007669"/>
    <property type="project" value="TreeGrafter"/>
</dbReference>
<dbReference type="GO" id="GO:0016594">
    <property type="term" value="F:glycine binding"/>
    <property type="evidence" value="ECO:0007669"/>
    <property type="project" value="TreeGrafter"/>
</dbReference>
<dbReference type="AlphaFoldDB" id="A0A809R9E4"/>
<dbReference type="InterPro" id="IPR015424">
    <property type="entry name" value="PyrdxlP-dep_Trfase"/>
</dbReference>